<protein>
    <recommendedName>
        <fullName evidence="1">Integrase catalytic domain-containing protein</fullName>
    </recommendedName>
</protein>
<accession>A0AAW2NT02</accession>
<dbReference type="GO" id="GO:0015074">
    <property type="term" value="P:DNA integration"/>
    <property type="evidence" value="ECO:0007669"/>
    <property type="project" value="InterPro"/>
</dbReference>
<feature type="domain" description="Integrase catalytic" evidence="1">
    <location>
        <begin position="284"/>
        <end position="375"/>
    </location>
</feature>
<name>A0AAW2NT02_9LAMI</name>
<reference evidence="2" key="1">
    <citation type="submission" date="2020-06" db="EMBL/GenBank/DDBJ databases">
        <authorList>
            <person name="Li T."/>
            <person name="Hu X."/>
            <person name="Zhang T."/>
            <person name="Song X."/>
            <person name="Zhang H."/>
            <person name="Dai N."/>
            <person name="Sheng W."/>
            <person name="Hou X."/>
            <person name="Wei L."/>
        </authorList>
    </citation>
    <scope>NUCLEOTIDE SEQUENCE</scope>
    <source>
        <strain evidence="2">KEN8</strain>
        <tissue evidence="2">Leaf</tissue>
    </source>
</reference>
<evidence type="ECO:0000313" key="2">
    <source>
        <dbReference type="EMBL" id="KAL0346398.1"/>
    </source>
</evidence>
<dbReference type="InterPro" id="IPR036397">
    <property type="entry name" value="RNaseH_sf"/>
</dbReference>
<dbReference type="InterPro" id="IPR043502">
    <property type="entry name" value="DNA/RNA_pol_sf"/>
</dbReference>
<dbReference type="AlphaFoldDB" id="A0AAW2NT02"/>
<dbReference type="InterPro" id="IPR001584">
    <property type="entry name" value="Integrase_cat-core"/>
</dbReference>
<reference evidence="2" key="2">
    <citation type="journal article" date="2024" name="Plant">
        <title>Genomic evolution and insights into agronomic trait innovations of Sesamum species.</title>
        <authorList>
            <person name="Miao H."/>
            <person name="Wang L."/>
            <person name="Qu L."/>
            <person name="Liu H."/>
            <person name="Sun Y."/>
            <person name="Le M."/>
            <person name="Wang Q."/>
            <person name="Wei S."/>
            <person name="Zheng Y."/>
            <person name="Lin W."/>
            <person name="Duan Y."/>
            <person name="Cao H."/>
            <person name="Xiong S."/>
            <person name="Wang X."/>
            <person name="Wei L."/>
            <person name="Li C."/>
            <person name="Ma Q."/>
            <person name="Ju M."/>
            <person name="Zhao R."/>
            <person name="Li G."/>
            <person name="Mu C."/>
            <person name="Tian Q."/>
            <person name="Mei H."/>
            <person name="Zhang T."/>
            <person name="Gao T."/>
            <person name="Zhang H."/>
        </authorList>
    </citation>
    <scope>NUCLEOTIDE SEQUENCE</scope>
    <source>
        <strain evidence="2">KEN8</strain>
    </source>
</reference>
<dbReference type="Gene3D" id="3.30.420.10">
    <property type="entry name" value="Ribonuclease H-like superfamily/Ribonuclease H"/>
    <property type="match status" value="1"/>
</dbReference>
<dbReference type="SUPFAM" id="SSF53098">
    <property type="entry name" value="Ribonuclease H-like"/>
    <property type="match status" value="1"/>
</dbReference>
<sequence>MKKGVSFDWDETCRNAFRSIKFYLLKLPVLVAPMPGHPLILYIATQEYSVGALLVQENDEGKESALYYLSRMMTPNELKYSPIEKICLALVFAIQKLKHYFQAHIAVKGQVLADFLADHPIPAEWELSNDLPDENVIVIEVTPPWKMYFDGASHKEGAGAGVIFITSDGERLIGWLGDVEIEHMPRKDNKQADALAKLASTLTTLEDNAHVRYQRRSNSSHGRNSFRGLRCSSVWPKTALSYKEDGLLLAYYVKDCINYTQRCQACQFHANFIHQPPEPLLPTVASWPFDAWGLDVVGPLTKCSAGHLYILAATDYFSKWAEAVPLKEVKKENVADFIRINIIYRYEIPRYIITDNRKPFCNSLIDKLTQKFNFK</sequence>
<dbReference type="InterPro" id="IPR012337">
    <property type="entry name" value="RNaseH-like_sf"/>
</dbReference>
<dbReference type="Pfam" id="PF17919">
    <property type="entry name" value="RT_RNaseH_2"/>
    <property type="match status" value="1"/>
</dbReference>
<organism evidence="2">
    <name type="scientific">Sesamum calycinum</name>
    <dbReference type="NCBI Taxonomy" id="2727403"/>
    <lineage>
        <taxon>Eukaryota</taxon>
        <taxon>Viridiplantae</taxon>
        <taxon>Streptophyta</taxon>
        <taxon>Embryophyta</taxon>
        <taxon>Tracheophyta</taxon>
        <taxon>Spermatophyta</taxon>
        <taxon>Magnoliopsida</taxon>
        <taxon>eudicotyledons</taxon>
        <taxon>Gunneridae</taxon>
        <taxon>Pentapetalae</taxon>
        <taxon>asterids</taxon>
        <taxon>lamiids</taxon>
        <taxon>Lamiales</taxon>
        <taxon>Pedaliaceae</taxon>
        <taxon>Sesamum</taxon>
    </lineage>
</organism>
<dbReference type="PANTHER" id="PTHR48475">
    <property type="entry name" value="RIBONUCLEASE H"/>
    <property type="match status" value="1"/>
</dbReference>
<evidence type="ECO:0000259" key="1">
    <source>
        <dbReference type="PROSITE" id="PS50994"/>
    </source>
</evidence>
<dbReference type="InterPro" id="IPR041577">
    <property type="entry name" value="RT_RNaseH_2"/>
</dbReference>
<dbReference type="PROSITE" id="PS50994">
    <property type="entry name" value="INTEGRASE"/>
    <property type="match status" value="1"/>
</dbReference>
<dbReference type="EMBL" id="JACGWM010000010">
    <property type="protein sequence ID" value="KAL0346398.1"/>
    <property type="molecule type" value="Genomic_DNA"/>
</dbReference>
<comment type="caution">
    <text evidence="2">The sequence shown here is derived from an EMBL/GenBank/DDBJ whole genome shotgun (WGS) entry which is preliminary data.</text>
</comment>
<dbReference type="PANTHER" id="PTHR48475:SF1">
    <property type="entry name" value="RNASE H TYPE-1 DOMAIN-CONTAINING PROTEIN"/>
    <property type="match status" value="1"/>
</dbReference>
<dbReference type="GO" id="GO:0003676">
    <property type="term" value="F:nucleic acid binding"/>
    <property type="evidence" value="ECO:0007669"/>
    <property type="project" value="InterPro"/>
</dbReference>
<proteinExistence type="predicted"/>
<dbReference type="SUPFAM" id="SSF56672">
    <property type="entry name" value="DNA/RNA polymerases"/>
    <property type="match status" value="1"/>
</dbReference>
<gene>
    <name evidence="2" type="ORF">Scaly_1655800</name>
</gene>